<reference evidence="1 2" key="1">
    <citation type="journal article" date="2014" name="BMC Genomics">
        <title>Comparative genome sequencing reveals chemotype-specific gene clusters in the toxigenic black mold Stachybotrys.</title>
        <authorList>
            <person name="Semeiks J."/>
            <person name="Borek D."/>
            <person name="Otwinowski Z."/>
            <person name="Grishin N.V."/>
        </authorList>
    </citation>
    <scope>NUCLEOTIDE SEQUENCE [LARGE SCALE GENOMIC DNA]</scope>
    <source>
        <strain evidence="1 2">IBT 40285</strain>
    </source>
</reference>
<dbReference type="OMA" id="PHFKGPA"/>
<keyword evidence="2" id="KW-1185">Reference proteome</keyword>
<proteinExistence type="predicted"/>
<accession>A0A084QGM4</accession>
<dbReference type="SUPFAM" id="SSF51735">
    <property type="entry name" value="NAD(P)-binding Rossmann-fold domains"/>
    <property type="match status" value="1"/>
</dbReference>
<dbReference type="InterPro" id="IPR052184">
    <property type="entry name" value="SDR_enzymes"/>
</dbReference>
<evidence type="ECO:0000313" key="2">
    <source>
        <dbReference type="Proteomes" id="UP000028524"/>
    </source>
</evidence>
<dbReference type="EMBL" id="KL660757">
    <property type="protein sequence ID" value="KFA63109.1"/>
    <property type="molecule type" value="Genomic_DNA"/>
</dbReference>
<dbReference type="Pfam" id="PF00106">
    <property type="entry name" value="adh_short"/>
    <property type="match status" value="1"/>
</dbReference>
<dbReference type="HOGENOM" id="CLU_010194_9_2_1"/>
<sequence>MASYLISGASRGLGFEFLRQLSQDSANTVVGLVRDTNATQEKVRAELPDRNNVHLVRGDLSDFKSLEAAAVEVGKITDRKLDYLIANAAVIPKWSAYDDIATLGQSPDELEEDLLATFKTNVVSQIHLINLFMPLVLGGTAKKVVALSTGLADFEATRAWNLAAGAPYAISKAALVMAVAKFSARYAEQGVLFLSVTPGVVMTGQFDGATEEQMTKVQEEFKKFAAYAPDFKGPMSAEESIKAVLSVVDSSSLEGGHGGAMLSHKGNKQWL</sequence>
<dbReference type="GO" id="GO:0016616">
    <property type="term" value="F:oxidoreductase activity, acting on the CH-OH group of donors, NAD or NADP as acceptor"/>
    <property type="evidence" value="ECO:0007669"/>
    <property type="project" value="TreeGrafter"/>
</dbReference>
<name>A0A084QGM4_STAC4</name>
<dbReference type="PRINTS" id="PR00081">
    <property type="entry name" value="GDHRDH"/>
</dbReference>
<evidence type="ECO:0000313" key="1">
    <source>
        <dbReference type="EMBL" id="KFA63109.1"/>
    </source>
</evidence>
<dbReference type="InParanoid" id="A0A084QGM4"/>
<dbReference type="InterPro" id="IPR036291">
    <property type="entry name" value="NAD(P)-bd_dom_sf"/>
</dbReference>
<dbReference type="InterPro" id="IPR002347">
    <property type="entry name" value="SDR_fam"/>
</dbReference>
<dbReference type="Proteomes" id="UP000028524">
    <property type="component" value="Unassembled WGS sequence"/>
</dbReference>
<dbReference type="PANTHER" id="PTHR45458:SF3">
    <property type="entry name" value="CHAIN DEHYDROGENASE (ATSC), PUTATIVE-RELATED"/>
    <property type="match status" value="1"/>
</dbReference>
<gene>
    <name evidence="1" type="ORF">S40285_05908</name>
</gene>
<dbReference type="AlphaFoldDB" id="A0A084QGM4"/>
<dbReference type="Gene3D" id="3.40.50.720">
    <property type="entry name" value="NAD(P)-binding Rossmann-like Domain"/>
    <property type="match status" value="1"/>
</dbReference>
<organism evidence="1 2">
    <name type="scientific">Stachybotrys chlorohalonatus (strain IBT 40285)</name>
    <dbReference type="NCBI Taxonomy" id="1283841"/>
    <lineage>
        <taxon>Eukaryota</taxon>
        <taxon>Fungi</taxon>
        <taxon>Dikarya</taxon>
        <taxon>Ascomycota</taxon>
        <taxon>Pezizomycotina</taxon>
        <taxon>Sordariomycetes</taxon>
        <taxon>Hypocreomycetidae</taxon>
        <taxon>Hypocreales</taxon>
        <taxon>Stachybotryaceae</taxon>
        <taxon>Stachybotrys</taxon>
    </lineage>
</organism>
<dbReference type="PANTHER" id="PTHR45458">
    <property type="entry name" value="SHORT-CHAIN DEHYDROGENASE/REDUCTASE SDR"/>
    <property type="match status" value="1"/>
</dbReference>
<protein>
    <submittedName>
        <fullName evidence="1">Uncharacterized protein</fullName>
    </submittedName>
</protein>
<dbReference type="OrthoDB" id="7289984at2759"/>